<protein>
    <submittedName>
        <fullName evidence="1">Uncharacterized protein</fullName>
    </submittedName>
</protein>
<evidence type="ECO:0000313" key="1">
    <source>
        <dbReference type="EMBL" id="KAF2633027.1"/>
    </source>
</evidence>
<name>A0ACB6SHQ9_9PLEO</name>
<sequence length="475" mass="54798">MCLGQATATQRRTLMGHKYEDTAQYYVSGFIGIDSQSIIHEREQCLDLYKESSSMMANRNLLAPKPPGSILTEPPHEIATQKLKEKGEENAEVVSTIQLSARQEQKLRRQLREKAYWKGRSEYLEGKGKVVRATATISTIPSREPSRYLLALLKFEPERKAVLDLMFRNDDATDKLAAVTSLTEVLKPLISLARSQRKRYAYKNAEPTEQNCCGDCNKELTTYVCLCFVQLLLMFLRLRLDRAHHHLLQCARQRRIKEERAHMTAQFSLIHTCLWNDCYYRFNSKTCGSYSLHVTNHLQQSRSHQCLWDGCYEVFNSYEGLAYHVSEEHRVPNEWTTLTKMHYCYEHDVWCRSDQMWNAHLQTKHLKALNDYCGLIKECGVVVVAAHCMFCLGTNAPLAVRFAQFGDVFTLHEHIKGHLTQENAPKVCPHPLCEDELTSESEFWNHATEVHGIPPFGPRRITRKRKTPDSDNGKD</sequence>
<evidence type="ECO:0000313" key="2">
    <source>
        <dbReference type="Proteomes" id="UP000799754"/>
    </source>
</evidence>
<organism evidence="1 2">
    <name type="scientific">Macroventuria anomochaeta</name>
    <dbReference type="NCBI Taxonomy" id="301207"/>
    <lineage>
        <taxon>Eukaryota</taxon>
        <taxon>Fungi</taxon>
        <taxon>Dikarya</taxon>
        <taxon>Ascomycota</taxon>
        <taxon>Pezizomycotina</taxon>
        <taxon>Dothideomycetes</taxon>
        <taxon>Pleosporomycetidae</taxon>
        <taxon>Pleosporales</taxon>
        <taxon>Pleosporineae</taxon>
        <taxon>Didymellaceae</taxon>
        <taxon>Macroventuria</taxon>
    </lineage>
</organism>
<reference evidence="1" key="1">
    <citation type="journal article" date="2020" name="Stud. Mycol.">
        <title>101 Dothideomycetes genomes: a test case for predicting lifestyles and emergence of pathogens.</title>
        <authorList>
            <person name="Haridas S."/>
            <person name="Albert R."/>
            <person name="Binder M."/>
            <person name="Bloem J."/>
            <person name="Labutti K."/>
            <person name="Salamov A."/>
            <person name="Andreopoulos B."/>
            <person name="Baker S."/>
            <person name="Barry K."/>
            <person name="Bills G."/>
            <person name="Bluhm B."/>
            <person name="Cannon C."/>
            <person name="Castanera R."/>
            <person name="Culley D."/>
            <person name="Daum C."/>
            <person name="Ezra D."/>
            <person name="Gonzalez J."/>
            <person name="Henrissat B."/>
            <person name="Kuo A."/>
            <person name="Liang C."/>
            <person name="Lipzen A."/>
            <person name="Lutzoni F."/>
            <person name="Magnuson J."/>
            <person name="Mondo S."/>
            <person name="Nolan M."/>
            <person name="Ohm R."/>
            <person name="Pangilinan J."/>
            <person name="Park H.-J."/>
            <person name="Ramirez L."/>
            <person name="Alfaro M."/>
            <person name="Sun H."/>
            <person name="Tritt A."/>
            <person name="Yoshinaga Y."/>
            <person name="Zwiers L.-H."/>
            <person name="Turgeon B."/>
            <person name="Goodwin S."/>
            <person name="Spatafora J."/>
            <person name="Crous P."/>
            <person name="Grigoriev I."/>
        </authorList>
    </citation>
    <scope>NUCLEOTIDE SEQUENCE</scope>
    <source>
        <strain evidence="1">CBS 525.71</strain>
    </source>
</reference>
<dbReference type="Proteomes" id="UP000799754">
    <property type="component" value="Unassembled WGS sequence"/>
</dbReference>
<keyword evidence="2" id="KW-1185">Reference proteome</keyword>
<accession>A0ACB6SHQ9</accession>
<proteinExistence type="predicted"/>
<gene>
    <name evidence="1" type="ORF">BU25DRAFT_87752</name>
</gene>
<dbReference type="EMBL" id="MU006702">
    <property type="protein sequence ID" value="KAF2633027.1"/>
    <property type="molecule type" value="Genomic_DNA"/>
</dbReference>
<comment type="caution">
    <text evidence="1">The sequence shown here is derived from an EMBL/GenBank/DDBJ whole genome shotgun (WGS) entry which is preliminary data.</text>
</comment>